<organism evidence="13 14">
    <name type="scientific">Clostridium perfringens</name>
    <dbReference type="NCBI Taxonomy" id="1502"/>
    <lineage>
        <taxon>Bacteria</taxon>
        <taxon>Bacillati</taxon>
        <taxon>Bacillota</taxon>
        <taxon>Clostridia</taxon>
        <taxon>Eubacteriales</taxon>
        <taxon>Clostridiaceae</taxon>
        <taxon>Clostridium</taxon>
    </lineage>
</organism>
<dbReference type="InterPro" id="IPR001996">
    <property type="entry name" value="PTS_IIB_1"/>
</dbReference>
<protein>
    <submittedName>
        <fullName evidence="13">PTS sugar transporter subunit IIC</fullName>
    </submittedName>
</protein>
<dbReference type="InterPro" id="IPR036878">
    <property type="entry name" value="Glu_permease_IIB"/>
</dbReference>
<gene>
    <name evidence="13" type="ORF">GNF81_21745</name>
</gene>
<dbReference type="PROSITE" id="PS51098">
    <property type="entry name" value="PTS_EIIB_TYPE_1"/>
    <property type="match status" value="1"/>
</dbReference>
<dbReference type="CDD" id="cd00212">
    <property type="entry name" value="PTS_IIB_glc"/>
    <property type="match status" value="1"/>
</dbReference>
<evidence type="ECO:0000313" key="14">
    <source>
        <dbReference type="Proteomes" id="UP001289066"/>
    </source>
</evidence>
<dbReference type="SUPFAM" id="SSF55604">
    <property type="entry name" value="Glucose permease domain IIB"/>
    <property type="match status" value="1"/>
</dbReference>
<evidence type="ECO:0000256" key="6">
    <source>
        <dbReference type="ARBA" id="ARBA00022683"/>
    </source>
</evidence>
<comment type="caution">
    <text evidence="13">The sequence shown here is derived from an EMBL/GenBank/DDBJ whole genome shotgun (WGS) entry which is preliminary data.</text>
</comment>
<evidence type="ECO:0000256" key="3">
    <source>
        <dbReference type="ARBA" id="ARBA00022475"/>
    </source>
</evidence>
<accession>A0AAW9IYQ4</accession>
<feature type="active site" description="Phosphocysteine intermediate; for EIIB activity" evidence="11">
    <location>
        <position position="26"/>
    </location>
</feature>
<dbReference type="Proteomes" id="UP001289066">
    <property type="component" value="Unassembled WGS sequence"/>
</dbReference>
<dbReference type="GO" id="GO:0008982">
    <property type="term" value="F:protein-N(PI)-phosphohistidine-sugar phosphotransferase activity"/>
    <property type="evidence" value="ECO:0007669"/>
    <property type="project" value="InterPro"/>
</dbReference>
<evidence type="ECO:0000256" key="1">
    <source>
        <dbReference type="ARBA" id="ARBA00004651"/>
    </source>
</evidence>
<feature type="non-terminal residue" evidence="13">
    <location>
        <position position="116"/>
    </location>
</feature>
<evidence type="ECO:0000256" key="7">
    <source>
        <dbReference type="ARBA" id="ARBA00022692"/>
    </source>
</evidence>
<dbReference type="PANTHER" id="PTHR30175">
    <property type="entry name" value="PHOSPHOTRANSFERASE SYSTEM TRANSPORT PROTEIN"/>
    <property type="match status" value="1"/>
</dbReference>
<evidence type="ECO:0000259" key="12">
    <source>
        <dbReference type="PROSITE" id="PS51098"/>
    </source>
</evidence>
<dbReference type="AlphaFoldDB" id="A0AAW9IYQ4"/>
<reference evidence="13" key="1">
    <citation type="submission" date="2019-11" db="EMBL/GenBank/DDBJ databases">
        <title>Characterization of Clostridium perfringens isolates from swine manure treated agricultural soils.</title>
        <authorList>
            <person name="Wushke S.T."/>
        </authorList>
    </citation>
    <scope>NUCLEOTIDE SEQUENCE</scope>
    <source>
        <strain evidence="13">X15</strain>
    </source>
</reference>
<dbReference type="PANTHER" id="PTHR30175:SF3">
    <property type="entry name" value="PTS SYSTEM N-ACETYLMURAMIC ACID-SPECIFIC EIIBC COMPONENT"/>
    <property type="match status" value="1"/>
</dbReference>
<dbReference type="NCBIfam" id="TIGR00826">
    <property type="entry name" value="EIIB_glc"/>
    <property type="match status" value="1"/>
</dbReference>
<evidence type="ECO:0000313" key="13">
    <source>
        <dbReference type="EMBL" id="MDZ5035308.1"/>
    </source>
</evidence>
<evidence type="ECO:0000256" key="5">
    <source>
        <dbReference type="ARBA" id="ARBA00022679"/>
    </source>
</evidence>
<keyword evidence="6" id="KW-0598">Phosphotransferase system</keyword>
<keyword evidence="9" id="KW-1133">Transmembrane helix</keyword>
<dbReference type="FunFam" id="3.30.1360.60:FF:000001">
    <property type="entry name" value="PTS system glucose-specific IIBC component PtsG"/>
    <property type="match status" value="1"/>
</dbReference>
<dbReference type="Pfam" id="PF00367">
    <property type="entry name" value="PTS_EIIB"/>
    <property type="match status" value="1"/>
</dbReference>
<comment type="subcellular location">
    <subcellularLocation>
        <location evidence="1">Cell membrane</location>
        <topology evidence="1">Multi-pass membrane protein</topology>
    </subcellularLocation>
</comment>
<evidence type="ECO:0000256" key="4">
    <source>
        <dbReference type="ARBA" id="ARBA00022597"/>
    </source>
</evidence>
<keyword evidence="10" id="KW-0472">Membrane</keyword>
<dbReference type="Gene3D" id="3.30.1360.60">
    <property type="entry name" value="Glucose permease domain IIB"/>
    <property type="match status" value="1"/>
</dbReference>
<dbReference type="GO" id="GO:0005886">
    <property type="term" value="C:plasma membrane"/>
    <property type="evidence" value="ECO:0007669"/>
    <property type="project" value="UniProtKB-SubCell"/>
</dbReference>
<dbReference type="RefSeq" id="WP_322413622.1">
    <property type="nucleotide sequence ID" value="NZ_WNVG01001497.1"/>
</dbReference>
<name>A0AAW9IYQ4_CLOPF</name>
<dbReference type="GO" id="GO:0090588">
    <property type="term" value="F:protein-phosphocysteine-N-acetylmuramate phosphotransferase system transporter activity"/>
    <property type="evidence" value="ECO:0007669"/>
    <property type="project" value="TreeGrafter"/>
</dbReference>
<evidence type="ECO:0000256" key="11">
    <source>
        <dbReference type="PROSITE-ProRule" id="PRU00421"/>
    </source>
</evidence>
<evidence type="ECO:0000256" key="10">
    <source>
        <dbReference type="ARBA" id="ARBA00023136"/>
    </source>
</evidence>
<evidence type="ECO:0000256" key="9">
    <source>
        <dbReference type="ARBA" id="ARBA00022989"/>
    </source>
</evidence>
<evidence type="ECO:0000256" key="2">
    <source>
        <dbReference type="ARBA" id="ARBA00022448"/>
    </source>
</evidence>
<dbReference type="GO" id="GO:0009401">
    <property type="term" value="P:phosphoenolpyruvate-dependent sugar phosphotransferase system"/>
    <property type="evidence" value="ECO:0007669"/>
    <property type="project" value="UniProtKB-KW"/>
</dbReference>
<keyword evidence="7" id="KW-0812">Transmembrane</keyword>
<dbReference type="EMBL" id="WNVG01001497">
    <property type="protein sequence ID" value="MDZ5035308.1"/>
    <property type="molecule type" value="Genomic_DNA"/>
</dbReference>
<feature type="domain" description="PTS EIIB type-1" evidence="12">
    <location>
        <begin position="4"/>
        <end position="87"/>
    </location>
</feature>
<sequence>MTNQEIARQLVDLLGGKDNIKSVSNCMTRCRLELKDLTKVDLESIKKSEGALGVVEDNGQLQVIYGLGKVNKITEEVKKIVGKSLVIGEEAVKETKTKLKGKNNTPVKNALRKLGN</sequence>
<keyword evidence="2" id="KW-0813">Transport</keyword>
<dbReference type="GO" id="GO:0016301">
    <property type="term" value="F:kinase activity"/>
    <property type="evidence" value="ECO:0007669"/>
    <property type="project" value="UniProtKB-KW"/>
</dbReference>
<proteinExistence type="predicted"/>
<keyword evidence="4 13" id="KW-0762">Sugar transport</keyword>
<dbReference type="InterPro" id="IPR018113">
    <property type="entry name" value="PTrfase_EIIB_Cys"/>
</dbReference>
<dbReference type="InterPro" id="IPR050558">
    <property type="entry name" value="PTS_Sugar-Specific_Components"/>
</dbReference>
<keyword evidence="8" id="KW-0418">Kinase</keyword>
<evidence type="ECO:0000256" key="8">
    <source>
        <dbReference type="ARBA" id="ARBA00022777"/>
    </source>
</evidence>
<keyword evidence="3" id="KW-1003">Cell membrane</keyword>
<keyword evidence="5" id="KW-0808">Transferase</keyword>